<proteinExistence type="predicted"/>
<gene>
    <name evidence="3" type="ORF">KV396_04275</name>
</gene>
<keyword evidence="2" id="KW-1133">Transmembrane helix</keyword>
<evidence type="ECO:0000256" key="2">
    <source>
        <dbReference type="SAM" id="Phobius"/>
    </source>
</evidence>
<reference evidence="3 4" key="1">
    <citation type="submission" date="2021-06" db="EMBL/GenBank/DDBJ databases">
        <title>Genome-based taxonomic framework of Microbacterium strains isolated from marine environment, the description of four new species and reclassification of four preexisting species.</title>
        <authorList>
            <person name="Lee S.D."/>
            <person name="Kim S.-M."/>
            <person name="Byeon Y.-S."/>
            <person name="Yang H.L."/>
            <person name="Kim I.S."/>
        </authorList>
    </citation>
    <scope>NUCLEOTIDE SEQUENCE [LARGE SCALE GENOMIC DNA]</scope>
    <source>
        <strain evidence="3 4">SSW1-36</strain>
    </source>
</reference>
<keyword evidence="4" id="KW-1185">Reference proteome</keyword>
<protein>
    <submittedName>
        <fullName evidence="3">DUF4878 domain-containing protein</fullName>
    </submittedName>
</protein>
<feature type="transmembrane region" description="Helical" evidence="2">
    <location>
        <begin position="62"/>
        <end position="86"/>
    </location>
</feature>
<keyword evidence="2" id="KW-0472">Membrane</keyword>
<sequence>MAAYLPGGHQLPAGEPQPAPVAPGQEYGPGPVPAPGQVYAPGHVPAPAGAEFGPNKKLSTGAIIGIIAGGIVVLLVLAAAVIVPLLGGGGGGGSSAGGDKDEAAPAAATPEEWVEAYLTAVSEGDAEEAVKYIDTSSYSAALLTDEVLEASLKLGPIDDIKVGEAEEGDYSDVTVTATFTIGGKEVSREFQMYQSSYDGDITMLDGAARVSTYGFDDVGLTVNGVEVPDDALVFPGTYEFGTSLEEFTVEGESILVVADEKSEEAVSMLRPALSDSGIATYRELVTTSLRECLAMKTLNTPCGMDVTGMEKDGYAVVDGTVTRVMNAEGEAALAGLVGEVSDRAVVSTYESFGIDISVEAQNAEGQRGTYTTYYSGLLTPKVDFAVETPKVVWE</sequence>
<name>A0ABY4IPB8_9MICO</name>
<evidence type="ECO:0000313" key="4">
    <source>
        <dbReference type="Proteomes" id="UP000831963"/>
    </source>
</evidence>
<dbReference type="RefSeq" id="WP_247956948.1">
    <property type="nucleotide sequence ID" value="NZ_CP078077.1"/>
</dbReference>
<dbReference type="Proteomes" id="UP000831963">
    <property type="component" value="Chromosome"/>
</dbReference>
<evidence type="ECO:0000313" key="3">
    <source>
        <dbReference type="EMBL" id="UPL13731.1"/>
    </source>
</evidence>
<keyword evidence="2" id="KW-0812">Transmembrane</keyword>
<dbReference type="EMBL" id="CP078077">
    <property type="protein sequence ID" value="UPL13731.1"/>
    <property type="molecule type" value="Genomic_DNA"/>
</dbReference>
<evidence type="ECO:0000256" key="1">
    <source>
        <dbReference type="SAM" id="MobiDB-lite"/>
    </source>
</evidence>
<feature type="region of interest" description="Disordered" evidence="1">
    <location>
        <begin position="1"/>
        <end position="40"/>
    </location>
</feature>
<accession>A0ABY4IPB8</accession>
<organism evidence="3 4">
    <name type="scientific">Microbacterium galbinum</name>
    <dbReference type="NCBI Taxonomy" id="2851646"/>
    <lineage>
        <taxon>Bacteria</taxon>
        <taxon>Bacillati</taxon>
        <taxon>Actinomycetota</taxon>
        <taxon>Actinomycetes</taxon>
        <taxon>Micrococcales</taxon>
        <taxon>Microbacteriaceae</taxon>
        <taxon>Microbacterium</taxon>
    </lineage>
</organism>